<dbReference type="SUPFAM" id="SSF56784">
    <property type="entry name" value="HAD-like"/>
    <property type="match status" value="1"/>
</dbReference>
<dbReference type="SFLD" id="SFLDG01129">
    <property type="entry name" value="C1.5:_HAD__Beta-PGM__Phosphata"/>
    <property type="match status" value="1"/>
</dbReference>
<dbReference type="AlphaFoldDB" id="A0A9Q8SVT2"/>
<comment type="cofactor">
    <cofactor evidence="1">
        <name>Mg(2+)</name>
        <dbReference type="ChEBI" id="CHEBI:18420"/>
    </cofactor>
</comment>
<dbReference type="PRINTS" id="PR00413">
    <property type="entry name" value="HADHALOGNASE"/>
</dbReference>
<dbReference type="GO" id="GO:0016791">
    <property type="term" value="F:phosphatase activity"/>
    <property type="evidence" value="ECO:0007669"/>
    <property type="project" value="UniProtKB-ARBA"/>
</dbReference>
<dbReference type="InterPro" id="IPR051400">
    <property type="entry name" value="HAD-like_hydrolase"/>
</dbReference>
<gene>
    <name evidence="5" type="ORF">CLUP02_09604</name>
</gene>
<keyword evidence="3" id="KW-0378">Hydrolase</keyword>
<dbReference type="InterPro" id="IPR023214">
    <property type="entry name" value="HAD_sf"/>
</dbReference>
<evidence type="ECO:0000313" key="5">
    <source>
        <dbReference type="EMBL" id="UQC84108.1"/>
    </source>
</evidence>
<keyword evidence="6" id="KW-1185">Reference proteome</keyword>
<dbReference type="NCBIfam" id="TIGR01549">
    <property type="entry name" value="HAD-SF-IA-v1"/>
    <property type="match status" value="1"/>
</dbReference>
<dbReference type="Gene3D" id="1.10.150.520">
    <property type="match status" value="1"/>
</dbReference>
<dbReference type="RefSeq" id="XP_049145726.1">
    <property type="nucleotide sequence ID" value="XM_049288582.1"/>
</dbReference>
<keyword evidence="2" id="KW-0479">Metal-binding</keyword>
<dbReference type="EMBL" id="CP019477">
    <property type="protein sequence ID" value="UQC84108.1"/>
    <property type="molecule type" value="Genomic_DNA"/>
</dbReference>
<dbReference type="Pfam" id="PF00702">
    <property type="entry name" value="Hydrolase"/>
    <property type="match status" value="1"/>
</dbReference>
<dbReference type="Gene3D" id="3.40.50.1000">
    <property type="entry name" value="HAD superfamily/HAD-like"/>
    <property type="match status" value="1"/>
</dbReference>
<evidence type="ECO:0008006" key="7">
    <source>
        <dbReference type="Google" id="ProtNLM"/>
    </source>
</evidence>
<sequence length="247" mass="27389">MPPVSSNVTVFFDLDGTLFDHHHSLSCGISAIRQKYPALASFDLTSLITQYNTSLQSAYDEYLQKIITYEETDYRKVRLFVQGLGLDVPDDAKIAELRDIYRPAYRGSRRATPGSIETLVWLRKKGVCLGIITNGQAKDQLEKATAIGVQHLVDYMITSEEADCCKPDRGIFRLAIDAFGCCLSETYMVGDSVESDIRGALDIGINPILFSPNSTDSHLTVSGKTVPIIHNMSQLVGMIEVSLWMLD</sequence>
<dbReference type="KEGG" id="clup:CLUP02_09604"/>
<dbReference type="Proteomes" id="UP000830671">
    <property type="component" value="Chromosome 5"/>
</dbReference>
<evidence type="ECO:0000256" key="4">
    <source>
        <dbReference type="ARBA" id="ARBA00022842"/>
    </source>
</evidence>
<evidence type="ECO:0000256" key="1">
    <source>
        <dbReference type="ARBA" id="ARBA00001946"/>
    </source>
</evidence>
<evidence type="ECO:0000256" key="2">
    <source>
        <dbReference type="ARBA" id="ARBA00022723"/>
    </source>
</evidence>
<dbReference type="InterPro" id="IPR036412">
    <property type="entry name" value="HAD-like_sf"/>
</dbReference>
<dbReference type="PANTHER" id="PTHR46470">
    <property type="entry name" value="N-ACYLNEURAMINATE-9-PHOSPHATASE"/>
    <property type="match status" value="1"/>
</dbReference>
<protein>
    <recommendedName>
        <fullName evidence="7">HAD family hydrolase</fullName>
    </recommendedName>
</protein>
<dbReference type="InterPro" id="IPR006439">
    <property type="entry name" value="HAD-SF_hydro_IA"/>
</dbReference>
<dbReference type="SFLD" id="SFLDS00003">
    <property type="entry name" value="Haloacid_Dehalogenase"/>
    <property type="match status" value="1"/>
</dbReference>
<dbReference type="GO" id="GO:0046872">
    <property type="term" value="F:metal ion binding"/>
    <property type="evidence" value="ECO:0007669"/>
    <property type="project" value="UniProtKB-KW"/>
</dbReference>
<dbReference type="GeneID" id="73343592"/>
<name>A0A9Q8SVT2_9PEZI</name>
<organism evidence="5 6">
    <name type="scientific">Colletotrichum lupini</name>
    <dbReference type="NCBI Taxonomy" id="145971"/>
    <lineage>
        <taxon>Eukaryota</taxon>
        <taxon>Fungi</taxon>
        <taxon>Dikarya</taxon>
        <taxon>Ascomycota</taxon>
        <taxon>Pezizomycotina</taxon>
        <taxon>Sordariomycetes</taxon>
        <taxon>Hypocreomycetidae</taxon>
        <taxon>Glomerellales</taxon>
        <taxon>Glomerellaceae</taxon>
        <taxon>Colletotrichum</taxon>
        <taxon>Colletotrichum acutatum species complex</taxon>
    </lineage>
</organism>
<keyword evidence="4" id="KW-0460">Magnesium</keyword>
<reference evidence="5" key="1">
    <citation type="journal article" date="2021" name="Mol. Plant Microbe Interact.">
        <title>Complete Genome Sequence of the Plant-Pathogenic Fungus Colletotrichum lupini.</title>
        <authorList>
            <person name="Baroncelli R."/>
            <person name="Pensec F."/>
            <person name="Da Lio D."/>
            <person name="Boufleur T."/>
            <person name="Vicente I."/>
            <person name="Sarrocco S."/>
            <person name="Picot A."/>
            <person name="Baraldi E."/>
            <person name="Sukno S."/>
            <person name="Thon M."/>
            <person name="Le Floch G."/>
        </authorList>
    </citation>
    <scope>NUCLEOTIDE SEQUENCE</scope>
    <source>
        <strain evidence="5">IMI 504893</strain>
    </source>
</reference>
<accession>A0A9Q8SVT2</accession>
<dbReference type="PANTHER" id="PTHR46470:SF2">
    <property type="entry name" value="GLYCERALDEHYDE 3-PHOSPHATE PHOSPHATASE"/>
    <property type="match status" value="1"/>
</dbReference>
<proteinExistence type="predicted"/>
<evidence type="ECO:0000256" key="3">
    <source>
        <dbReference type="ARBA" id="ARBA00022801"/>
    </source>
</evidence>
<dbReference type="GO" id="GO:0044281">
    <property type="term" value="P:small molecule metabolic process"/>
    <property type="evidence" value="ECO:0007669"/>
    <property type="project" value="UniProtKB-ARBA"/>
</dbReference>
<evidence type="ECO:0000313" key="6">
    <source>
        <dbReference type="Proteomes" id="UP000830671"/>
    </source>
</evidence>